<sequence length="399" mass="45041">MADRRRTFRQVSMPSRLLPLLLLCFAAPALAGESVSRELEQGLAKSLQAVGENHLDVALNEVDSLLRINPNFKLAQLVKGDLLLARAKPINGFGDAPNAPRDRIQDLREEAEARLQRAQQQQPIAVPRYLWQLSPRQRYAVVVDTGKSTLYLFENVNGEPRYVSDFYISVGKKGADKVSEGDQKTPLGVYFVNGHLTRDKLTDFYGPGAYPLSYPNEWDKREGRDGHGIWLHGTPSDTFSRPPRASNGCVVLANNDLNEIGSHLQIGITPVIIASKIDWSNEADRADRASLLKEIEQWRSDWASRDTEAYLAHYAHDFSTGSMSLPAFAQQKRLVNSGKTWIKVRLSDVSIFPYPSQPDLVVVNFEQDYDSNNLSNHMNKRQYWMKRNGRWQIVYEGAA</sequence>
<evidence type="ECO:0000256" key="4">
    <source>
        <dbReference type="ARBA" id="ARBA00022984"/>
    </source>
</evidence>
<keyword evidence="4" id="KW-0573">Peptidoglycan synthesis</keyword>
<dbReference type="EMBL" id="MLJW01000020">
    <property type="protein sequence ID" value="OIR11377.1"/>
    <property type="molecule type" value="Genomic_DNA"/>
</dbReference>
<dbReference type="Gene3D" id="2.40.440.10">
    <property type="entry name" value="L,D-transpeptidase catalytic domain-like"/>
    <property type="match status" value="1"/>
</dbReference>
<dbReference type="GO" id="GO:0071555">
    <property type="term" value="P:cell wall organization"/>
    <property type="evidence" value="ECO:0007669"/>
    <property type="project" value="UniProtKB-KW"/>
</dbReference>
<name>A0A1J5SS80_9ZZZZ</name>
<comment type="caution">
    <text evidence="7">The sequence shown here is derived from an EMBL/GenBank/DDBJ whole genome shotgun (WGS) entry which is preliminary data.</text>
</comment>
<evidence type="ECO:0000259" key="6">
    <source>
        <dbReference type="PROSITE" id="PS52029"/>
    </source>
</evidence>
<evidence type="ECO:0000256" key="2">
    <source>
        <dbReference type="ARBA" id="ARBA00022679"/>
    </source>
</evidence>
<dbReference type="Pfam" id="PF03734">
    <property type="entry name" value="YkuD"/>
    <property type="match status" value="1"/>
</dbReference>
<dbReference type="InterPro" id="IPR056203">
    <property type="entry name" value="Cds6_C"/>
</dbReference>
<dbReference type="PANTHER" id="PTHR36699:SF1">
    <property type="entry name" value="L,D-TRANSPEPTIDASE YAFK-RELATED"/>
    <property type="match status" value="1"/>
</dbReference>
<evidence type="ECO:0000256" key="3">
    <source>
        <dbReference type="ARBA" id="ARBA00022960"/>
    </source>
</evidence>
<keyword evidence="2" id="KW-0808">Transferase</keyword>
<dbReference type="GO" id="GO:0009252">
    <property type="term" value="P:peptidoglycan biosynthetic process"/>
    <property type="evidence" value="ECO:0007669"/>
    <property type="project" value="UniProtKB-UniPathway"/>
</dbReference>
<evidence type="ECO:0000313" key="7">
    <source>
        <dbReference type="EMBL" id="OIR11377.1"/>
    </source>
</evidence>
<keyword evidence="3" id="KW-0133">Cell shape</keyword>
<feature type="domain" description="L,D-TPase catalytic" evidence="6">
    <location>
        <begin position="139"/>
        <end position="274"/>
    </location>
</feature>
<organism evidence="7">
    <name type="scientific">mine drainage metagenome</name>
    <dbReference type="NCBI Taxonomy" id="410659"/>
    <lineage>
        <taxon>unclassified sequences</taxon>
        <taxon>metagenomes</taxon>
        <taxon>ecological metagenomes</taxon>
    </lineage>
</organism>
<gene>
    <name evidence="7" type="ORF">GALL_68700</name>
</gene>
<dbReference type="AlphaFoldDB" id="A0A1J5SS80"/>
<dbReference type="PANTHER" id="PTHR36699">
    <property type="entry name" value="LD-TRANSPEPTIDASE"/>
    <property type="match status" value="1"/>
</dbReference>
<protein>
    <submittedName>
        <fullName evidence="7">L,D-transpeptidase catalytic domain</fullName>
    </submittedName>
</protein>
<dbReference type="InterPro" id="IPR005490">
    <property type="entry name" value="LD_TPept_cat_dom"/>
</dbReference>
<dbReference type="CDD" id="cd16913">
    <property type="entry name" value="YkuD_like"/>
    <property type="match status" value="1"/>
</dbReference>
<dbReference type="GO" id="GO:0016740">
    <property type="term" value="F:transferase activity"/>
    <property type="evidence" value="ECO:0007669"/>
    <property type="project" value="UniProtKB-KW"/>
</dbReference>
<dbReference type="SUPFAM" id="SSF54427">
    <property type="entry name" value="NTF2-like"/>
    <property type="match status" value="1"/>
</dbReference>
<dbReference type="PROSITE" id="PS52029">
    <property type="entry name" value="LD_TPASE"/>
    <property type="match status" value="1"/>
</dbReference>
<dbReference type="UniPathway" id="UPA00219"/>
<dbReference type="Pfam" id="PF24125">
    <property type="entry name" value="Cds6_C"/>
    <property type="match status" value="1"/>
</dbReference>
<comment type="pathway">
    <text evidence="1">Cell wall biogenesis; peptidoglycan biosynthesis.</text>
</comment>
<dbReference type="Gene3D" id="3.10.450.50">
    <property type="match status" value="1"/>
</dbReference>
<reference evidence="7" key="1">
    <citation type="submission" date="2016-10" db="EMBL/GenBank/DDBJ databases">
        <title>Sequence of Gallionella enrichment culture.</title>
        <authorList>
            <person name="Poehlein A."/>
            <person name="Muehling M."/>
            <person name="Daniel R."/>
        </authorList>
    </citation>
    <scope>NUCLEOTIDE SEQUENCE</scope>
</reference>
<dbReference type="SUPFAM" id="SSF141523">
    <property type="entry name" value="L,D-transpeptidase catalytic domain-like"/>
    <property type="match status" value="1"/>
</dbReference>
<proteinExistence type="predicted"/>
<dbReference type="InterPro" id="IPR038063">
    <property type="entry name" value="Transpep_catalytic_dom"/>
</dbReference>
<evidence type="ECO:0000256" key="5">
    <source>
        <dbReference type="ARBA" id="ARBA00023316"/>
    </source>
</evidence>
<keyword evidence="5" id="KW-0961">Cell wall biogenesis/degradation</keyword>
<dbReference type="GO" id="GO:0008360">
    <property type="term" value="P:regulation of cell shape"/>
    <property type="evidence" value="ECO:0007669"/>
    <property type="project" value="UniProtKB-KW"/>
</dbReference>
<evidence type="ECO:0000256" key="1">
    <source>
        <dbReference type="ARBA" id="ARBA00004752"/>
    </source>
</evidence>
<dbReference type="InterPro" id="IPR032710">
    <property type="entry name" value="NTF2-like_dom_sf"/>
</dbReference>
<accession>A0A1J5SS80</accession>